<keyword evidence="6" id="KW-1133">Transmembrane helix</keyword>
<dbReference type="InterPro" id="IPR017850">
    <property type="entry name" value="Alkaline_phosphatase_core_sf"/>
</dbReference>
<evidence type="ECO:0000313" key="9">
    <source>
        <dbReference type="Proteomes" id="UP000190951"/>
    </source>
</evidence>
<keyword evidence="7" id="KW-0472">Membrane</keyword>
<evidence type="ECO:0000256" key="2">
    <source>
        <dbReference type="ARBA" id="ARBA00004936"/>
    </source>
</evidence>
<reference evidence="8 9" key="1">
    <citation type="submission" date="2022-04" db="EMBL/GenBank/DDBJ databases">
        <title>Genome sequence of C. roseum typestrain.</title>
        <authorList>
            <person name="Poehlein A."/>
            <person name="Schoch T."/>
            <person name="Duerre P."/>
            <person name="Daniel R."/>
        </authorList>
    </citation>
    <scope>NUCLEOTIDE SEQUENCE [LARGE SCALE GENOMIC DNA]</scope>
    <source>
        <strain evidence="8 9">DSM 7320</strain>
    </source>
</reference>
<dbReference type="STRING" id="84029.CROST_35120"/>
<dbReference type="Gene3D" id="3.30.1120.170">
    <property type="match status" value="1"/>
</dbReference>
<dbReference type="GO" id="GO:0005886">
    <property type="term" value="C:plasma membrane"/>
    <property type="evidence" value="ECO:0007669"/>
    <property type="project" value="UniProtKB-SubCell"/>
</dbReference>
<comment type="subcellular location">
    <subcellularLocation>
        <location evidence="1">Cell membrane</location>
        <topology evidence="1">Multi-pass membrane protein</topology>
    </subcellularLocation>
</comment>
<dbReference type="InterPro" id="IPR000917">
    <property type="entry name" value="Sulfatase_N"/>
</dbReference>
<dbReference type="Proteomes" id="UP000190951">
    <property type="component" value="Chromosome"/>
</dbReference>
<sequence length="633" mass="73245">MNNKLVNLKNNIKEFLLRHLYILYTIIAVTIKTINYEKLISPTFFSIKFILPPVLSSIIVICSISLLFKNKGRTRFLYFFNLIISILLIADSAYYRYFKDCISLSVIRNGILLSGVSSSLKDLLYPSDFIYLIDCIILIPLIRIFKGYFNKTAIFKIRFAEFLILLCIALPINILKIYDLTIEQPTLISTMVNKMYIAKVIGIVNFQVIDAYNVISTKVKDLKTLPPARQKEIKNYLKKKDSYTTSNFTGAAKGKNLIMIQVEALQQFVIGAKMNGQEITPNLNRWMGKSLYFNNYFYQVASGVTSDAEFLSNNSLYPADSGAAYYMYCNDTYDSLARQMNNNCYYTTAINGYKEGFWNRNVMYKAEDFHDYFAERNYNINETVGLGLSDKSWLNQTLPMMKNFKQPYFSFLITLSSHYPYDDQKGYGNFDVGKYKGTLLGNYLNGIHYTDAQLGMFLDNLEKQGMLDNSIVVLYGDHFAIPKNSIEDLYNFENIKNPTNLDWYELQKVPMFIHFPHDENKGVNSMYSSQIDLYPTIANLFGLDKKYMFGSDLLNTQNNVVTFRNGSFTDGKYFYVSFEDSYYDIDDKKTIKPTSKLKAMKEDSLTQLQYSDDILNHNLMKTFLKDDSKDKKR</sequence>
<dbReference type="AlphaFoldDB" id="A0A1S8L0C5"/>
<evidence type="ECO:0000256" key="3">
    <source>
        <dbReference type="ARBA" id="ARBA00009983"/>
    </source>
</evidence>
<dbReference type="PANTHER" id="PTHR47371">
    <property type="entry name" value="LIPOTEICHOIC ACID SYNTHASE"/>
    <property type="match status" value="1"/>
</dbReference>
<dbReference type="Pfam" id="PF00884">
    <property type="entry name" value="Sulfatase"/>
    <property type="match status" value="1"/>
</dbReference>
<keyword evidence="9" id="KW-1185">Reference proteome</keyword>
<accession>A0A1S8L0C5</accession>
<evidence type="ECO:0000313" key="8">
    <source>
        <dbReference type="EMBL" id="URZ12312.1"/>
    </source>
</evidence>
<gene>
    <name evidence="8" type="primary">ltaS2_2</name>
    <name evidence="8" type="ORF">CROST_030340</name>
</gene>
<comment type="pathway">
    <text evidence="2">Cell wall biogenesis; lipoteichoic acid biosynthesis.</text>
</comment>
<protein>
    <submittedName>
        <fullName evidence="8">Lipoteichoic acid synthase 2</fullName>
    </submittedName>
</protein>
<keyword evidence="4" id="KW-1003">Cell membrane</keyword>
<dbReference type="PIRSF" id="PIRSF005091">
    <property type="entry name" value="Mmb_sulf_HI1246"/>
    <property type="match status" value="1"/>
</dbReference>
<dbReference type="RefSeq" id="WP_077834709.1">
    <property type="nucleotide sequence ID" value="NZ_CP096983.1"/>
</dbReference>
<evidence type="ECO:0000256" key="7">
    <source>
        <dbReference type="ARBA" id="ARBA00023136"/>
    </source>
</evidence>
<evidence type="ECO:0000256" key="6">
    <source>
        <dbReference type="ARBA" id="ARBA00022989"/>
    </source>
</evidence>
<evidence type="ECO:0000256" key="1">
    <source>
        <dbReference type="ARBA" id="ARBA00004651"/>
    </source>
</evidence>
<evidence type="ECO:0000256" key="4">
    <source>
        <dbReference type="ARBA" id="ARBA00022475"/>
    </source>
</evidence>
<proteinExistence type="inferred from homology"/>
<dbReference type="KEGG" id="crw:CROST_030340"/>
<dbReference type="PANTHER" id="PTHR47371:SF3">
    <property type="entry name" value="PHOSPHOGLYCEROL TRANSFERASE I"/>
    <property type="match status" value="1"/>
</dbReference>
<dbReference type="Gene3D" id="3.40.720.10">
    <property type="entry name" value="Alkaline Phosphatase, subunit A"/>
    <property type="match status" value="1"/>
</dbReference>
<comment type="similarity">
    <text evidence="3">Belongs to the LTA synthase family.</text>
</comment>
<keyword evidence="5" id="KW-0812">Transmembrane</keyword>
<evidence type="ECO:0000256" key="5">
    <source>
        <dbReference type="ARBA" id="ARBA00022692"/>
    </source>
</evidence>
<organism evidence="8 9">
    <name type="scientific">Clostridium felsineum</name>
    <dbReference type="NCBI Taxonomy" id="36839"/>
    <lineage>
        <taxon>Bacteria</taxon>
        <taxon>Bacillati</taxon>
        <taxon>Bacillota</taxon>
        <taxon>Clostridia</taxon>
        <taxon>Eubacteriales</taxon>
        <taxon>Clostridiaceae</taxon>
        <taxon>Clostridium</taxon>
    </lineage>
</organism>
<name>A0A1S8L0C5_9CLOT</name>
<dbReference type="InterPro" id="IPR050448">
    <property type="entry name" value="OpgB/LTA_synthase_biosynth"/>
</dbReference>
<dbReference type="CDD" id="cd16015">
    <property type="entry name" value="LTA_synthase"/>
    <property type="match status" value="1"/>
</dbReference>
<dbReference type="EMBL" id="CP096983">
    <property type="protein sequence ID" value="URZ12312.1"/>
    <property type="molecule type" value="Genomic_DNA"/>
</dbReference>
<dbReference type="SUPFAM" id="SSF53649">
    <property type="entry name" value="Alkaline phosphatase-like"/>
    <property type="match status" value="1"/>
</dbReference>
<dbReference type="InterPro" id="IPR012160">
    <property type="entry name" value="LtaS-like"/>
</dbReference>